<gene>
    <name evidence="3" type="ORF">KAF25_011123</name>
</gene>
<proteinExistence type="predicted"/>
<reference evidence="3" key="1">
    <citation type="submission" date="2021-04" db="EMBL/GenBank/DDBJ databases">
        <title>Draft genome of Fusarium avenaceum strain F156N33, isolated from an atmospheric sample in Virginia.</title>
        <authorList>
            <person name="Yang S."/>
            <person name="Vinatzer B.A."/>
            <person name="Coleman J."/>
        </authorList>
    </citation>
    <scope>NUCLEOTIDE SEQUENCE</scope>
    <source>
        <strain evidence="3">F156N33</strain>
    </source>
</reference>
<feature type="compositionally biased region" description="Acidic residues" evidence="1">
    <location>
        <begin position="102"/>
        <end position="112"/>
    </location>
</feature>
<comment type="caution">
    <text evidence="3">The sequence shown here is derived from an EMBL/GenBank/DDBJ whole genome shotgun (WGS) entry which is preliminary data.</text>
</comment>
<organism evidence="3 4">
    <name type="scientific">Fusarium avenaceum</name>
    <dbReference type="NCBI Taxonomy" id="40199"/>
    <lineage>
        <taxon>Eukaryota</taxon>
        <taxon>Fungi</taxon>
        <taxon>Dikarya</taxon>
        <taxon>Ascomycota</taxon>
        <taxon>Pezizomycotina</taxon>
        <taxon>Sordariomycetes</taxon>
        <taxon>Hypocreomycetidae</taxon>
        <taxon>Hypocreales</taxon>
        <taxon>Nectriaceae</taxon>
        <taxon>Fusarium</taxon>
        <taxon>Fusarium tricinctum species complex</taxon>
    </lineage>
</organism>
<feature type="region of interest" description="Disordered" evidence="1">
    <location>
        <begin position="97"/>
        <end position="116"/>
    </location>
</feature>
<evidence type="ECO:0000313" key="4">
    <source>
        <dbReference type="Proteomes" id="UP000782241"/>
    </source>
</evidence>
<evidence type="ECO:0000256" key="2">
    <source>
        <dbReference type="SAM" id="SignalP"/>
    </source>
</evidence>
<sequence>MHFSSIVAQGLLATGVTAARSKKVRRDIEPEGPTDPGITSKCTYYDTWFDNNVDCLLWLSDWNITPQQFSEYNPVIGDGCSGIQFGHSYCVEINHGMPEKPEESEEPEEPEQTADLHSPMEDRLIESCVASHKAAKDDIDIKIVFNFGKFNFNIFFK</sequence>
<feature type="signal peptide" evidence="2">
    <location>
        <begin position="1"/>
        <end position="18"/>
    </location>
</feature>
<evidence type="ECO:0008006" key="5">
    <source>
        <dbReference type="Google" id="ProtNLM"/>
    </source>
</evidence>
<evidence type="ECO:0000256" key="1">
    <source>
        <dbReference type="SAM" id="MobiDB-lite"/>
    </source>
</evidence>
<name>A0A9P7KP91_9HYPO</name>
<feature type="chain" id="PRO_5040215900" description="LysM domain-containing protein" evidence="2">
    <location>
        <begin position="19"/>
        <end position="157"/>
    </location>
</feature>
<accession>A0A9P7KP91</accession>
<keyword evidence="4" id="KW-1185">Reference proteome</keyword>
<dbReference type="AlphaFoldDB" id="A0A9P7KP91"/>
<dbReference type="Proteomes" id="UP000782241">
    <property type="component" value="Unassembled WGS sequence"/>
</dbReference>
<dbReference type="EMBL" id="JAGPUO010000019">
    <property type="protein sequence ID" value="KAG5656954.1"/>
    <property type="molecule type" value="Genomic_DNA"/>
</dbReference>
<evidence type="ECO:0000313" key="3">
    <source>
        <dbReference type="EMBL" id="KAG5656954.1"/>
    </source>
</evidence>
<keyword evidence="2" id="KW-0732">Signal</keyword>
<protein>
    <recommendedName>
        <fullName evidence="5">LysM domain-containing protein</fullName>
    </recommendedName>
</protein>